<keyword evidence="3" id="KW-0028">Amino-acid biosynthesis</keyword>
<dbReference type="GO" id="GO:0046523">
    <property type="term" value="F:S-methyl-5-thioribose-1-phosphate isomerase activity"/>
    <property type="evidence" value="ECO:0007669"/>
    <property type="project" value="UniProtKB-UniRule"/>
</dbReference>
<comment type="catalytic activity">
    <reaction evidence="2 3">
        <text>5-(methylsulfanyl)-alpha-D-ribose 1-phosphate = 5-(methylsulfanyl)-D-ribulose 1-phosphate</text>
        <dbReference type="Rhea" id="RHEA:19989"/>
        <dbReference type="ChEBI" id="CHEBI:58533"/>
        <dbReference type="ChEBI" id="CHEBI:58548"/>
        <dbReference type="EC" id="5.3.1.23"/>
    </reaction>
</comment>
<dbReference type="AlphaFoldDB" id="A0A9D9N7R0"/>
<evidence type="ECO:0000313" key="4">
    <source>
        <dbReference type="EMBL" id="MBO8463593.1"/>
    </source>
</evidence>
<reference evidence="4" key="2">
    <citation type="journal article" date="2021" name="PeerJ">
        <title>Extensive microbial diversity within the chicken gut microbiome revealed by metagenomics and culture.</title>
        <authorList>
            <person name="Gilroy R."/>
            <person name="Ravi A."/>
            <person name="Getino M."/>
            <person name="Pursley I."/>
            <person name="Horton D.L."/>
            <person name="Alikhan N.F."/>
            <person name="Baker D."/>
            <person name="Gharbi K."/>
            <person name="Hall N."/>
            <person name="Watson M."/>
            <person name="Adriaenssens E.M."/>
            <person name="Foster-Nyarko E."/>
            <person name="Jarju S."/>
            <person name="Secka A."/>
            <person name="Antonio M."/>
            <person name="Oren A."/>
            <person name="Chaudhuri R.R."/>
            <person name="La Ragione R."/>
            <person name="Hildebrand F."/>
            <person name="Pallen M.J."/>
        </authorList>
    </citation>
    <scope>NUCLEOTIDE SEQUENCE</scope>
    <source>
        <strain evidence="4">E3-2379</strain>
    </source>
</reference>
<gene>
    <name evidence="3 4" type="primary">mtnA</name>
    <name evidence="4" type="ORF">IAC13_06655</name>
</gene>
<dbReference type="Gene3D" id="3.40.50.10470">
    <property type="entry name" value="Translation initiation factor eif-2b, domain 2"/>
    <property type="match status" value="1"/>
</dbReference>
<organism evidence="4 5">
    <name type="scientific">Candidatus Scybalomonas excrementavium</name>
    <dbReference type="NCBI Taxonomy" id="2840943"/>
    <lineage>
        <taxon>Bacteria</taxon>
        <taxon>Bacillati</taxon>
        <taxon>Bacillota</taxon>
        <taxon>Clostridia</taxon>
        <taxon>Lachnospirales</taxon>
        <taxon>Lachnospiraceae</taxon>
        <taxon>Lachnospiraceae incertae sedis</taxon>
        <taxon>Candidatus Scybalomonas</taxon>
    </lineage>
</organism>
<feature type="binding site" evidence="3">
    <location>
        <begin position="46"/>
        <end position="48"/>
    </location>
    <ligand>
        <name>substrate</name>
    </ligand>
</feature>
<dbReference type="FunFam" id="1.20.120.420:FF:000003">
    <property type="entry name" value="Methylthioribose-1-phosphate isomerase"/>
    <property type="match status" value="1"/>
</dbReference>
<dbReference type="InterPro" id="IPR037171">
    <property type="entry name" value="NagB/RpiA_transferase-like"/>
</dbReference>
<dbReference type="Gene3D" id="1.20.120.420">
    <property type="entry name" value="translation initiation factor eif-2b, domain 1"/>
    <property type="match status" value="1"/>
</dbReference>
<dbReference type="NCBIfam" id="TIGR00512">
    <property type="entry name" value="salvage_mtnA"/>
    <property type="match status" value="1"/>
</dbReference>
<dbReference type="Pfam" id="PF01008">
    <property type="entry name" value="IF-2B"/>
    <property type="match status" value="1"/>
</dbReference>
<dbReference type="PANTHER" id="PTHR43475:SF1">
    <property type="entry name" value="METHYLTHIORIBOSE-1-PHOSPHATE ISOMERASE"/>
    <property type="match status" value="1"/>
</dbReference>
<dbReference type="NCBIfam" id="TIGR00524">
    <property type="entry name" value="eIF-2B_rel"/>
    <property type="match status" value="1"/>
</dbReference>
<dbReference type="InterPro" id="IPR042529">
    <property type="entry name" value="IF_2B-like_C"/>
</dbReference>
<accession>A0A9D9N7R0</accession>
<dbReference type="InterPro" id="IPR000649">
    <property type="entry name" value="IF-2B-related"/>
</dbReference>
<evidence type="ECO:0000313" key="5">
    <source>
        <dbReference type="Proteomes" id="UP000823618"/>
    </source>
</evidence>
<dbReference type="SUPFAM" id="SSF100950">
    <property type="entry name" value="NagB/RpiA/CoA transferase-like"/>
    <property type="match status" value="1"/>
</dbReference>
<dbReference type="NCBIfam" id="NF004326">
    <property type="entry name" value="PRK05720.1"/>
    <property type="match status" value="1"/>
</dbReference>
<keyword evidence="1 3" id="KW-0413">Isomerase</keyword>
<comment type="function">
    <text evidence="3">Catalyzes the interconversion of methylthioribose-1-phosphate (MTR-1-P) into methylthioribulose-1-phosphate (MTRu-1-P).</text>
</comment>
<feature type="binding site" evidence="3">
    <location>
        <position position="196"/>
    </location>
    <ligand>
        <name>substrate</name>
    </ligand>
</feature>
<dbReference type="InterPro" id="IPR027363">
    <property type="entry name" value="M1Pi_N"/>
</dbReference>
<name>A0A9D9N7R0_9FIRM</name>
<evidence type="ECO:0000256" key="1">
    <source>
        <dbReference type="ARBA" id="ARBA00023235"/>
    </source>
</evidence>
<evidence type="ECO:0000256" key="3">
    <source>
        <dbReference type="HAMAP-Rule" id="MF_01678"/>
    </source>
</evidence>
<dbReference type="InterPro" id="IPR005251">
    <property type="entry name" value="IF-M1Pi"/>
</dbReference>
<dbReference type="InterPro" id="IPR011559">
    <property type="entry name" value="Initiation_fac_2B_a/b/d"/>
</dbReference>
<feature type="site" description="Transition state stabilizer" evidence="3">
    <location>
        <position position="157"/>
    </location>
</feature>
<protein>
    <recommendedName>
        <fullName evidence="3">Methylthioribose-1-phosphate isomerase</fullName>
        <shortName evidence="3">M1Pi</shortName>
        <shortName evidence="3">MTR-1-P isomerase</shortName>
        <ecNumber evidence="3">5.3.1.23</ecNumber>
    </recommendedName>
    <alternativeName>
        <fullName evidence="3">S-methyl-5-thioribose-1-phosphate isomerase</fullName>
    </alternativeName>
</protein>
<feature type="active site" description="Proton donor" evidence="3">
    <location>
        <position position="237"/>
    </location>
</feature>
<comment type="caution">
    <text evidence="4">The sequence shown here is derived from an EMBL/GenBank/DDBJ whole genome shotgun (WGS) entry which is preliminary data.</text>
</comment>
<keyword evidence="3" id="KW-0486">Methionine biosynthesis</keyword>
<dbReference type="FunFam" id="3.40.50.10470:FF:000006">
    <property type="entry name" value="Methylthioribose-1-phosphate isomerase"/>
    <property type="match status" value="1"/>
</dbReference>
<sequence>MNCKTLEWKNKQLILIDQTKLPNEVEFVTLNTLQGVFDSIKDMIVRGAPAIGVTAAYGVAIAANNIAIDTVEEFKTELLKQCEYLETARPTAVNLSWAIHEMEKVVTNYTGDSVEELKKQLEEAAIDIHNSDIAINKAIGENLLSLLKDNDTVLTHCNAGALATTEYGTALSPFYLAKERGMTLKVYADETRPRQQGARLTAFELFNAGVDVTLITDNMAAEVMKEGKINAVIVGCDRIASNGDTANKIGTLGVAILANYFNIPVYIAAPTPTIDMEIATGADIPIEERNGEEITIINGDYVAPKGVKTYNPAFDVTPSELITAIVTEKGVVRPPFKEGLKELFEIK</sequence>
<comment type="pathway">
    <text evidence="3">Amino-acid biosynthesis; L-methionine biosynthesis via salvage pathway; L-methionine from S-methyl-5-thio-alpha-D-ribose 1-phosphate: step 1/6.</text>
</comment>
<dbReference type="Proteomes" id="UP000823618">
    <property type="component" value="Unassembled WGS sequence"/>
</dbReference>
<feature type="binding site" evidence="3">
    <location>
        <begin position="247"/>
        <end position="248"/>
    </location>
    <ligand>
        <name>substrate</name>
    </ligand>
</feature>
<dbReference type="EMBL" id="JADIML010000181">
    <property type="protein sequence ID" value="MBO8463593.1"/>
    <property type="molecule type" value="Genomic_DNA"/>
</dbReference>
<comment type="similarity">
    <text evidence="3">Belongs to the EIF-2B alpha/beta/delta subunits family. MtnA subfamily.</text>
</comment>
<dbReference type="HAMAP" id="MF_01678">
    <property type="entry name" value="Salvage_MtnA"/>
    <property type="match status" value="1"/>
</dbReference>
<dbReference type="EC" id="5.3.1.23" evidence="3"/>
<reference evidence="4" key="1">
    <citation type="submission" date="2020-10" db="EMBL/GenBank/DDBJ databases">
        <authorList>
            <person name="Gilroy R."/>
        </authorList>
    </citation>
    <scope>NUCLEOTIDE SEQUENCE</scope>
    <source>
        <strain evidence="4">E3-2379</strain>
    </source>
</reference>
<feature type="binding site" evidence="3">
    <location>
        <position position="89"/>
    </location>
    <ligand>
        <name>substrate</name>
    </ligand>
</feature>
<proteinExistence type="inferred from homology"/>
<dbReference type="GO" id="GO:0019509">
    <property type="term" value="P:L-methionine salvage from methylthioadenosine"/>
    <property type="evidence" value="ECO:0007669"/>
    <property type="project" value="UniProtKB-UniRule"/>
</dbReference>
<evidence type="ECO:0000256" key="2">
    <source>
        <dbReference type="ARBA" id="ARBA00052401"/>
    </source>
</evidence>
<dbReference type="PANTHER" id="PTHR43475">
    <property type="entry name" value="METHYLTHIORIBOSE-1-PHOSPHATE ISOMERASE"/>
    <property type="match status" value="1"/>
</dbReference>